<sequence>VLVGAMESDPEKRYISALMSSLGTWNYAYLKEQVITMEKTWKEGHATSTKRHGADSGAPRMQFTTTEVKSPLQTESRTMNGQRKDSSFRNNNPNQCLECGGLGHWARECVKKKQAPVQAIAQTTTPRQRLKNKLGGLHQQNGIDVMADVAAFSSVEQDEPAFGVTLKDEITVGNRKLTGLFDSGAAASVIRADTLDEMLDDPSVRSKVINLRTPRGELAAVNRSQLNVLGWVLMEIGTESAKTIKAVFAILDDMSHEMVIGMNVMMHHKSWWSKMGQLYEQERHPESGDGKEATFFKTINVCGNSSKVVEEKAPAELEQGPADVTQTSRRGRKVRIDNQRAGKAVNDTSQETRKQRGRKGRVRGILALTVKTPVGESNESQRRNLEKLEPTKQASVDVTEFGEKGRRTIEGTESHDQVWKFGSRATAEADVSKQYIPIKPANGQPASQQMSRTTFSRGKGMFAVQGEDPSPEASDREWTRSSMHRRFGTSCQRRRRDREKVAQPRTQHDGGPTPNTPAGIDWPDKRESHAQRG</sequence>
<feature type="compositionally biased region" description="Basic and acidic residues" evidence="2">
    <location>
        <begin position="498"/>
        <end position="508"/>
    </location>
</feature>
<dbReference type="WBParaSite" id="Pan_g885.t1">
    <property type="protein sequence ID" value="Pan_g885.t1"/>
    <property type="gene ID" value="Pan_g885"/>
</dbReference>
<evidence type="ECO:0000256" key="1">
    <source>
        <dbReference type="PROSITE-ProRule" id="PRU00047"/>
    </source>
</evidence>
<dbReference type="PROSITE" id="PS50158">
    <property type="entry name" value="ZF_CCHC"/>
    <property type="match status" value="1"/>
</dbReference>
<dbReference type="InterPro" id="IPR036875">
    <property type="entry name" value="Znf_CCHC_sf"/>
</dbReference>
<proteinExistence type="predicted"/>
<evidence type="ECO:0000313" key="5">
    <source>
        <dbReference type="WBParaSite" id="Pan_g885.t1"/>
    </source>
</evidence>
<feature type="region of interest" description="Disordered" evidence="2">
    <location>
        <begin position="340"/>
        <end position="360"/>
    </location>
</feature>
<protein>
    <submittedName>
        <fullName evidence="5">CCHC-type domain-containing protein</fullName>
    </submittedName>
</protein>
<evidence type="ECO:0000256" key="2">
    <source>
        <dbReference type="SAM" id="MobiDB-lite"/>
    </source>
</evidence>
<accession>A0A7E4WAA4</accession>
<evidence type="ECO:0000259" key="3">
    <source>
        <dbReference type="PROSITE" id="PS50158"/>
    </source>
</evidence>
<feature type="compositionally biased region" description="Basic and acidic residues" evidence="2">
    <location>
        <begin position="522"/>
        <end position="533"/>
    </location>
</feature>
<dbReference type="Gene3D" id="4.10.60.10">
    <property type="entry name" value="Zinc finger, CCHC-type"/>
    <property type="match status" value="1"/>
</dbReference>
<feature type="compositionally biased region" description="Basic residues" evidence="2">
    <location>
        <begin position="482"/>
        <end position="497"/>
    </location>
</feature>
<keyword evidence="1" id="KW-0862">Zinc</keyword>
<feature type="region of interest" description="Disordered" evidence="2">
    <location>
        <begin position="70"/>
        <end position="93"/>
    </location>
</feature>
<name>A0A7E4WAA4_PANRE</name>
<dbReference type="GO" id="GO:0019899">
    <property type="term" value="F:enzyme binding"/>
    <property type="evidence" value="ECO:0007669"/>
    <property type="project" value="UniProtKB-ARBA"/>
</dbReference>
<keyword evidence="1" id="KW-0863">Zinc-finger</keyword>
<feature type="region of interest" description="Disordered" evidence="2">
    <location>
        <begin position="461"/>
        <end position="533"/>
    </location>
</feature>
<reference evidence="5" key="2">
    <citation type="submission" date="2020-10" db="UniProtKB">
        <authorList>
            <consortium name="WormBaseParasite"/>
        </authorList>
    </citation>
    <scope>IDENTIFICATION</scope>
</reference>
<reference evidence="4" key="1">
    <citation type="journal article" date="2013" name="Genetics">
        <title>The draft genome and transcriptome of Panagrellus redivivus are shaped by the harsh demands of a free-living lifestyle.</title>
        <authorList>
            <person name="Srinivasan J."/>
            <person name="Dillman A.R."/>
            <person name="Macchietto M.G."/>
            <person name="Heikkinen L."/>
            <person name="Lakso M."/>
            <person name="Fracchia K.M."/>
            <person name="Antoshechkin I."/>
            <person name="Mortazavi A."/>
            <person name="Wong G."/>
            <person name="Sternberg P.W."/>
        </authorList>
    </citation>
    <scope>NUCLEOTIDE SEQUENCE [LARGE SCALE GENOMIC DNA]</scope>
    <source>
        <strain evidence="4">MT8872</strain>
    </source>
</reference>
<organism evidence="4 5">
    <name type="scientific">Panagrellus redivivus</name>
    <name type="common">Microworm</name>
    <dbReference type="NCBI Taxonomy" id="6233"/>
    <lineage>
        <taxon>Eukaryota</taxon>
        <taxon>Metazoa</taxon>
        <taxon>Ecdysozoa</taxon>
        <taxon>Nematoda</taxon>
        <taxon>Chromadorea</taxon>
        <taxon>Rhabditida</taxon>
        <taxon>Tylenchina</taxon>
        <taxon>Panagrolaimomorpha</taxon>
        <taxon>Panagrolaimoidea</taxon>
        <taxon>Panagrolaimidae</taxon>
        <taxon>Panagrellus</taxon>
    </lineage>
</organism>
<dbReference type="InterPro" id="IPR001878">
    <property type="entry name" value="Znf_CCHC"/>
</dbReference>
<dbReference type="GO" id="GO:0003676">
    <property type="term" value="F:nucleic acid binding"/>
    <property type="evidence" value="ECO:0007669"/>
    <property type="project" value="InterPro"/>
</dbReference>
<keyword evidence="4" id="KW-1185">Reference proteome</keyword>
<dbReference type="InterPro" id="IPR021109">
    <property type="entry name" value="Peptidase_aspartic_dom_sf"/>
</dbReference>
<dbReference type="SUPFAM" id="SSF57756">
    <property type="entry name" value="Retrovirus zinc finger-like domains"/>
    <property type="match status" value="1"/>
</dbReference>
<dbReference type="Gene3D" id="2.40.70.10">
    <property type="entry name" value="Acid Proteases"/>
    <property type="match status" value="1"/>
</dbReference>
<dbReference type="AlphaFoldDB" id="A0A7E4WAA4"/>
<evidence type="ECO:0000313" key="4">
    <source>
        <dbReference type="Proteomes" id="UP000492821"/>
    </source>
</evidence>
<keyword evidence="1" id="KW-0479">Metal-binding</keyword>
<dbReference type="CDD" id="cd00303">
    <property type="entry name" value="retropepsin_like"/>
    <property type="match status" value="1"/>
</dbReference>
<dbReference type="GO" id="GO:0008270">
    <property type="term" value="F:zinc ion binding"/>
    <property type="evidence" value="ECO:0007669"/>
    <property type="project" value="UniProtKB-KW"/>
</dbReference>
<feature type="compositionally biased region" description="Polar residues" evidence="2">
    <location>
        <begin position="70"/>
        <end position="81"/>
    </location>
</feature>
<dbReference type="Proteomes" id="UP000492821">
    <property type="component" value="Unassembled WGS sequence"/>
</dbReference>
<feature type="domain" description="CCHC-type" evidence="3">
    <location>
        <begin position="96"/>
        <end position="109"/>
    </location>
</feature>